<dbReference type="SUPFAM" id="SSF82185">
    <property type="entry name" value="Histone H3 K4-specific methyltransferase SET7/9 N-terminal domain"/>
    <property type="match status" value="2"/>
</dbReference>
<evidence type="ECO:0000256" key="3">
    <source>
        <dbReference type="ARBA" id="ARBA00023329"/>
    </source>
</evidence>
<comment type="caution">
    <text evidence="6">The sequence shown here is derived from an EMBL/GenBank/DDBJ whole genome shotgun (WGS) entry which is preliminary data.</text>
</comment>
<sequence length="246" mass="27552">MPPAIPGTLTAATLRSKEQLWKTWDGKAKKDGPHGTVYWTTGERYQGEWRDNKKHGKGTVIYKNGDKYEGDWAYDLRHGLGTLWIFKDGKYAVRYNGEWRDDQPTGHGTFFENNGDTYEGDWVNGQRHGKGRAVYGGRPVDGFGGDVYEGSFENDVKHGVGTMMYANGDIFEGRWADDKKHGPGTYFYISKGKRFDGTWQEGTPRCGSYSEIHTPPAGTPGSLPPIELKHPDIVLSTATLQLLEQL</sequence>
<proteinExistence type="predicted"/>
<dbReference type="PANTHER" id="PTHR46511:SF1">
    <property type="entry name" value="MORN REPEAT-CONTAINING PROTEIN 3"/>
    <property type="match status" value="1"/>
</dbReference>
<name>A0A250WRM5_9CHLO</name>
<gene>
    <name evidence="6" type="ORF">CEUSTIGMA_g653.t1</name>
</gene>
<evidence type="ECO:0000313" key="6">
    <source>
        <dbReference type="EMBL" id="GAX73200.1"/>
    </source>
</evidence>
<accession>A0A250WRM5</accession>
<evidence type="ECO:0000256" key="4">
    <source>
        <dbReference type="ARBA" id="ARBA00039854"/>
    </source>
</evidence>
<dbReference type="InterPro" id="IPR003409">
    <property type="entry name" value="MORN"/>
</dbReference>
<keyword evidence="3" id="KW-0968">Cytoplasmic vesicle</keyword>
<dbReference type="OrthoDB" id="270720at2759"/>
<protein>
    <recommendedName>
        <fullName evidence="4">MORN repeat-containing protein 3</fullName>
    </recommendedName>
</protein>
<dbReference type="AlphaFoldDB" id="A0A250WRM5"/>
<dbReference type="SMART" id="SM00698">
    <property type="entry name" value="MORN"/>
    <property type="match status" value="6"/>
</dbReference>
<comment type="function">
    <text evidence="5">Assembles a suppression complex (suppresome) by tethering SIRT1 and MDM2 to regulate composite modifications of p53/TP53. Confers both deacetylation-mediated functional inactivation, by SIRT1, and ubiquitination-dependent degradation, by MDM2, of p53/TP53, promoting a proliferative and cell survival behaviors. May play a role in the regulation of spermatogenesis.</text>
</comment>
<comment type="subcellular location">
    <subcellularLocation>
        <location evidence="1">Cytoplasmic vesicle</location>
        <location evidence="1">Secretory vesicle</location>
        <location evidence="1">Acrosome</location>
    </subcellularLocation>
</comment>
<dbReference type="GO" id="GO:0016020">
    <property type="term" value="C:membrane"/>
    <property type="evidence" value="ECO:0007669"/>
    <property type="project" value="UniProtKB-ARBA"/>
</dbReference>
<reference evidence="6 7" key="1">
    <citation type="submission" date="2017-08" db="EMBL/GenBank/DDBJ databases">
        <title>Acidophilic green algal genome provides insights into adaptation to an acidic environment.</title>
        <authorList>
            <person name="Hirooka S."/>
            <person name="Hirose Y."/>
            <person name="Kanesaki Y."/>
            <person name="Higuchi S."/>
            <person name="Fujiwara T."/>
            <person name="Onuma R."/>
            <person name="Era A."/>
            <person name="Ohbayashi R."/>
            <person name="Uzuka A."/>
            <person name="Nozaki H."/>
            <person name="Yoshikawa H."/>
            <person name="Miyagishima S.Y."/>
        </authorList>
    </citation>
    <scope>NUCLEOTIDE SEQUENCE [LARGE SCALE GENOMIC DNA]</scope>
    <source>
        <strain evidence="6 7">NIES-2499</strain>
    </source>
</reference>
<keyword evidence="7" id="KW-1185">Reference proteome</keyword>
<evidence type="ECO:0000256" key="1">
    <source>
        <dbReference type="ARBA" id="ARBA00004218"/>
    </source>
</evidence>
<dbReference type="STRING" id="1157962.A0A250WRM5"/>
<dbReference type="InterPro" id="IPR052472">
    <property type="entry name" value="MORN3"/>
</dbReference>
<evidence type="ECO:0000256" key="5">
    <source>
        <dbReference type="ARBA" id="ARBA00045851"/>
    </source>
</evidence>
<dbReference type="Gene3D" id="2.20.110.10">
    <property type="entry name" value="Histone H3 K4-specific methyltransferase SET7/9 N-terminal domain"/>
    <property type="match status" value="3"/>
</dbReference>
<dbReference type="Pfam" id="PF02493">
    <property type="entry name" value="MORN"/>
    <property type="match status" value="6"/>
</dbReference>
<dbReference type="EMBL" id="BEGY01000002">
    <property type="protein sequence ID" value="GAX73200.1"/>
    <property type="molecule type" value="Genomic_DNA"/>
</dbReference>
<keyword evidence="2" id="KW-0677">Repeat</keyword>
<evidence type="ECO:0000256" key="2">
    <source>
        <dbReference type="ARBA" id="ARBA00022737"/>
    </source>
</evidence>
<organism evidence="6 7">
    <name type="scientific">Chlamydomonas eustigma</name>
    <dbReference type="NCBI Taxonomy" id="1157962"/>
    <lineage>
        <taxon>Eukaryota</taxon>
        <taxon>Viridiplantae</taxon>
        <taxon>Chlorophyta</taxon>
        <taxon>core chlorophytes</taxon>
        <taxon>Chlorophyceae</taxon>
        <taxon>CS clade</taxon>
        <taxon>Chlamydomonadales</taxon>
        <taxon>Chlamydomonadaceae</taxon>
        <taxon>Chlamydomonas</taxon>
    </lineage>
</organism>
<evidence type="ECO:0000313" key="7">
    <source>
        <dbReference type="Proteomes" id="UP000232323"/>
    </source>
</evidence>
<dbReference type="Proteomes" id="UP000232323">
    <property type="component" value="Unassembled WGS sequence"/>
</dbReference>
<dbReference type="PANTHER" id="PTHR46511">
    <property type="entry name" value="MORN REPEAT-CONTAINING PROTEIN 3"/>
    <property type="match status" value="1"/>
</dbReference>
<dbReference type="GO" id="GO:0001669">
    <property type="term" value="C:acrosomal vesicle"/>
    <property type="evidence" value="ECO:0007669"/>
    <property type="project" value="UniProtKB-SubCell"/>
</dbReference>